<sequence length="210" mass="22842">MGWWQEVGGDESQFANALGRAAITARRELVAVDSSVRPTPMRRVRELWDSREADLKEKGALMLDLDSAPGLWPAMAAACEAALKGGDSAVVTGCDVEGHPLGVLWSICSAMAAEVLRAFGLRELQVVTELRLSRLRGDRVSPEVDNGGLLPDNRREVSFRLFIPVDGKEPGGQATLMLRNKDGEVALTYSLSAGRAAVWWSRQTFHQVLG</sequence>
<organism evidence="1 2">
    <name type="scientific">Polarella glacialis</name>
    <name type="common">Dinoflagellate</name>
    <dbReference type="NCBI Taxonomy" id="89957"/>
    <lineage>
        <taxon>Eukaryota</taxon>
        <taxon>Sar</taxon>
        <taxon>Alveolata</taxon>
        <taxon>Dinophyceae</taxon>
        <taxon>Suessiales</taxon>
        <taxon>Suessiaceae</taxon>
        <taxon>Polarella</taxon>
    </lineage>
</organism>
<dbReference type="OrthoDB" id="413729at2759"/>
<accession>A0A813HKH0</accession>
<dbReference type="EMBL" id="CAJNNV010031887">
    <property type="protein sequence ID" value="CAE8638211.1"/>
    <property type="molecule type" value="Genomic_DNA"/>
</dbReference>
<evidence type="ECO:0000313" key="2">
    <source>
        <dbReference type="Proteomes" id="UP000654075"/>
    </source>
</evidence>
<reference evidence="1" key="1">
    <citation type="submission" date="2021-02" db="EMBL/GenBank/DDBJ databases">
        <authorList>
            <person name="Dougan E. K."/>
            <person name="Rhodes N."/>
            <person name="Thang M."/>
            <person name="Chan C."/>
        </authorList>
    </citation>
    <scope>NUCLEOTIDE SEQUENCE</scope>
</reference>
<proteinExistence type="predicted"/>
<dbReference type="AlphaFoldDB" id="A0A813HKH0"/>
<keyword evidence="2" id="KW-1185">Reference proteome</keyword>
<protein>
    <submittedName>
        <fullName evidence="1">Uncharacterized protein</fullName>
    </submittedName>
</protein>
<comment type="caution">
    <text evidence="1">The sequence shown here is derived from an EMBL/GenBank/DDBJ whole genome shotgun (WGS) entry which is preliminary data.</text>
</comment>
<evidence type="ECO:0000313" key="1">
    <source>
        <dbReference type="EMBL" id="CAE8638211.1"/>
    </source>
</evidence>
<name>A0A813HKH0_POLGL</name>
<dbReference type="Proteomes" id="UP000654075">
    <property type="component" value="Unassembled WGS sequence"/>
</dbReference>
<gene>
    <name evidence="1" type="ORF">PGLA1383_LOCUS53438</name>
</gene>
<feature type="non-terminal residue" evidence="1">
    <location>
        <position position="1"/>
    </location>
</feature>
<dbReference type="Gene3D" id="2.60.120.620">
    <property type="entry name" value="q2cbj1_9rhob like domain"/>
    <property type="match status" value="1"/>
</dbReference>